<sequence length="968" mass="111605">MDTTRNDKENKENLRDIKFSDHNFGLHDKAKENLSIMDHEELETDFDDGRLYKPTMHSENEKDFIKIKKVRDIDHEQINNFVGGSLYGPNKDSEPSKDSEHDALTVSESGSDNDRGIDHEQINDFGEGSLFIKSSKVSEPNKDSENEAKTVSESDSDNASELAHEQNDFDEGSLHGPNKDSVQSKHSENEAETDSESDSDNGKDIDHEQIDDFDQGSLYEPSKDSENEAEEDIVSESDYELDVGSHTQEHLQLHTKGKENHDIDENSLTSEIDDSLSDILPDQSTCTSSKIVVQFPKRNPSAKRANKYHSCVFCGKVYFKLPRHLETLHYSEPKVIAALAFAKKSKNRKLALLEIQNLGDYNHNIEVLKAEKGVLIPKYTTRKDTEEKKYQSYVPCKFCLALYVKDELWKHQKRCKQKPADENSTIRRTPIQDGKFLLPVMENAKQLHTNILMTMKDDDIKEKIIKDRLVLEFGKRLNEGHGHEIHQRQYISQKMRELGRFLIAISAENIKSLEESLMPENWEILIKIINDVAGLSSEKGIYRIPSLALKLGHSLKKCAKLVRTKAIQNGEEDLRNRMQSFLDLFETEWKERVSSKAHSTLHRAKFNRPQILPLVEDVVLLHKYLNDRTKEVQSSDLSVEQKYRDMAAICLTRVILFNRKRSGEAQRIKLENYESVIESQAVDEEILKSITPFEKELCQTHKRIEIMGKRGSRVPVILTKKMMSEIQYLLQLRKKINVPNNYLFGKPESQFPLRGNDCLRRLAYQSGAKNPDRIKSTNLRKQMATLSQVLGLTEGNLDVLAKFMGHDIRVHREFYRLPESSFQLAKVSKILHAINEGRIAEFRGKNLDEIEFDSQDVLEEEDDETDDEDQEFRDKNEVEAKAVTKTVTSTTTKDFNQADGRRKWTKLEIEAVERQLWKFLKLRQIPGKRECESAKAREVSLKSRTWHQIKHYCRNRNLQCTGTLNAKL</sequence>
<feature type="region of interest" description="Disordered" evidence="1">
    <location>
        <begin position="80"/>
        <end position="263"/>
    </location>
</feature>
<feature type="compositionally biased region" description="Basic and acidic residues" evidence="1">
    <location>
        <begin position="91"/>
        <end position="103"/>
    </location>
</feature>
<feature type="compositionally biased region" description="Basic and acidic residues" evidence="1">
    <location>
        <begin position="247"/>
        <end position="263"/>
    </location>
</feature>
<dbReference type="PANTHER" id="PTHR33480:SF1">
    <property type="entry name" value="TYR RECOMBINASE DOMAIN-CONTAINING PROTEIN"/>
    <property type="match status" value="1"/>
</dbReference>
<dbReference type="PANTHER" id="PTHR33480">
    <property type="entry name" value="SET DOMAIN-CONTAINING PROTEIN-RELATED"/>
    <property type="match status" value="1"/>
</dbReference>
<proteinExistence type="predicted"/>
<comment type="caution">
    <text evidence="2">The sequence shown here is derived from an EMBL/GenBank/DDBJ whole genome shotgun (WGS) entry which is preliminary data.</text>
</comment>
<gene>
    <name evidence="2" type="ORF">KUTeg_018757</name>
</gene>
<feature type="compositionally biased region" description="Basic and acidic residues" evidence="1">
    <location>
        <begin position="112"/>
        <end position="122"/>
    </location>
</feature>
<evidence type="ECO:0000256" key="1">
    <source>
        <dbReference type="SAM" id="MobiDB-lite"/>
    </source>
</evidence>
<feature type="compositionally biased region" description="Basic and acidic residues" evidence="1">
    <location>
        <begin position="200"/>
        <end position="210"/>
    </location>
</feature>
<protein>
    <submittedName>
        <fullName evidence="2">Uncharacterized protein</fullName>
    </submittedName>
</protein>
<feature type="compositionally biased region" description="Basic and acidic residues" evidence="1">
    <location>
        <begin position="139"/>
        <end position="152"/>
    </location>
</feature>
<accession>A0ABQ9EEC7</accession>
<keyword evidence="3" id="KW-1185">Reference proteome</keyword>
<dbReference type="EMBL" id="JARBDR010000914">
    <property type="protein sequence ID" value="KAJ8303694.1"/>
    <property type="molecule type" value="Genomic_DNA"/>
</dbReference>
<evidence type="ECO:0000313" key="2">
    <source>
        <dbReference type="EMBL" id="KAJ8303694.1"/>
    </source>
</evidence>
<name>A0ABQ9EEC7_TEGGR</name>
<feature type="compositionally biased region" description="Acidic residues" evidence="1">
    <location>
        <begin position="227"/>
        <end position="241"/>
    </location>
</feature>
<organism evidence="2 3">
    <name type="scientific">Tegillarca granosa</name>
    <name type="common">Malaysian cockle</name>
    <name type="synonym">Anadara granosa</name>
    <dbReference type="NCBI Taxonomy" id="220873"/>
    <lineage>
        <taxon>Eukaryota</taxon>
        <taxon>Metazoa</taxon>
        <taxon>Spiralia</taxon>
        <taxon>Lophotrochozoa</taxon>
        <taxon>Mollusca</taxon>
        <taxon>Bivalvia</taxon>
        <taxon>Autobranchia</taxon>
        <taxon>Pteriomorphia</taxon>
        <taxon>Arcoida</taxon>
        <taxon>Arcoidea</taxon>
        <taxon>Arcidae</taxon>
        <taxon>Tegillarca</taxon>
    </lineage>
</organism>
<evidence type="ECO:0000313" key="3">
    <source>
        <dbReference type="Proteomes" id="UP001217089"/>
    </source>
</evidence>
<reference evidence="2 3" key="1">
    <citation type="submission" date="2022-12" db="EMBL/GenBank/DDBJ databases">
        <title>Chromosome-level genome of Tegillarca granosa.</title>
        <authorList>
            <person name="Kim J."/>
        </authorList>
    </citation>
    <scope>NUCLEOTIDE SEQUENCE [LARGE SCALE GENOMIC DNA]</scope>
    <source>
        <strain evidence="2">Teg-2019</strain>
        <tissue evidence="2">Adductor muscle</tissue>
    </source>
</reference>
<feature type="compositionally biased region" description="Acidic residues" evidence="1">
    <location>
        <begin position="190"/>
        <end position="199"/>
    </location>
</feature>
<dbReference type="Proteomes" id="UP001217089">
    <property type="component" value="Unassembled WGS sequence"/>
</dbReference>